<organism evidence="1 2">
    <name type="scientific">Pleurodeles waltl</name>
    <name type="common">Iberian ribbed newt</name>
    <dbReference type="NCBI Taxonomy" id="8319"/>
    <lineage>
        <taxon>Eukaryota</taxon>
        <taxon>Metazoa</taxon>
        <taxon>Chordata</taxon>
        <taxon>Craniata</taxon>
        <taxon>Vertebrata</taxon>
        <taxon>Euteleostomi</taxon>
        <taxon>Amphibia</taxon>
        <taxon>Batrachia</taxon>
        <taxon>Caudata</taxon>
        <taxon>Salamandroidea</taxon>
        <taxon>Salamandridae</taxon>
        <taxon>Pleurodelinae</taxon>
        <taxon>Pleurodeles</taxon>
    </lineage>
</organism>
<protein>
    <submittedName>
        <fullName evidence="1">Uncharacterized protein</fullName>
    </submittedName>
</protein>
<evidence type="ECO:0000313" key="1">
    <source>
        <dbReference type="EMBL" id="KAJ1215653.1"/>
    </source>
</evidence>
<keyword evidence="2" id="KW-1185">Reference proteome</keyword>
<dbReference type="Proteomes" id="UP001066276">
    <property type="component" value="Chromosome 1_1"/>
</dbReference>
<gene>
    <name evidence="1" type="ORF">NDU88_003261</name>
</gene>
<evidence type="ECO:0000313" key="2">
    <source>
        <dbReference type="Proteomes" id="UP001066276"/>
    </source>
</evidence>
<name>A0AAV7WR64_PLEWA</name>
<dbReference type="EMBL" id="JANPWB010000001">
    <property type="protein sequence ID" value="KAJ1215653.1"/>
    <property type="molecule type" value="Genomic_DNA"/>
</dbReference>
<accession>A0AAV7WR64</accession>
<dbReference type="AlphaFoldDB" id="A0AAV7WR64"/>
<proteinExistence type="predicted"/>
<sequence>MEPELQILSAIVFLLLYQEHNRRRRRPRPLELTTSLVRMTTGDGSHVYDGATGSGCGVATGGAGGGLSSGGACGSHWAAVLVGGSLTSVLAAVS</sequence>
<reference evidence="1" key="1">
    <citation type="journal article" date="2022" name="bioRxiv">
        <title>Sequencing and chromosome-scale assembly of the giantPleurodeles waltlgenome.</title>
        <authorList>
            <person name="Brown T."/>
            <person name="Elewa A."/>
            <person name="Iarovenko S."/>
            <person name="Subramanian E."/>
            <person name="Araus A.J."/>
            <person name="Petzold A."/>
            <person name="Susuki M."/>
            <person name="Suzuki K.-i.T."/>
            <person name="Hayashi T."/>
            <person name="Toyoda A."/>
            <person name="Oliveira C."/>
            <person name="Osipova E."/>
            <person name="Leigh N.D."/>
            <person name="Simon A."/>
            <person name="Yun M.H."/>
        </authorList>
    </citation>
    <scope>NUCLEOTIDE SEQUENCE</scope>
    <source>
        <strain evidence="1">20211129_DDA</strain>
        <tissue evidence="1">Liver</tissue>
    </source>
</reference>
<comment type="caution">
    <text evidence="1">The sequence shown here is derived from an EMBL/GenBank/DDBJ whole genome shotgun (WGS) entry which is preliminary data.</text>
</comment>